<reference evidence="2" key="1">
    <citation type="submission" date="2017-02" db="UniProtKB">
        <authorList>
            <consortium name="WormBaseParasite"/>
        </authorList>
    </citation>
    <scope>IDENTIFICATION</scope>
</reference>
<dbReference type="Proteomes" id="UP000036681">
    <property type="component" value="Unplaced"/>
</dbReference>
<accession>A0A0M3IT06</accession>
<evidence type="ECO:0000313" key="1">
    <source>
        <dbReference type="Proteomes" id="UP000036681"/>
    </source>
</evidence>
<keyword evidence="1" id="KW-1185">Reference proteome</keyword>
<name>A0A0M3IT06_ASCLU</name>
<protein>
    <submittedName>
        <fullName evidence="2">Uncharacterized protein</fullName>
    </submittedName>
</protein>
<proteinExistence type="predicted"/>
<sequence length="47" mass="5165">MTFGDPFDDSVAPYCPGADDMACLTFCCIFVESRLSPVSSRVPFRVN</sequence>
<dbReference type="WBParaSite" id="ALUE_0002188401-mRNA-1">
    <property type="protein sequence ID" value="ALUE_0002188401-mRNA-1"/>
    <property type="gene ID" value="ALUE_0002188401"/>
</dbReference>
<evidence type="ECO:0000313" key="2">
    <source>
        <dbReference type="WBParaSite" id="ALUE_0002188401-mRNA-1"/>
    </source>
</evidence>
<organism evidence="1 2">
    <name type="scientific">Ascaris lumbricoides</name>
    <name type="common">Giant roundworm</name>
    <dbReference type="NCBI Taxonomy" id="6252"/>
    <lineage>
        <taxon>Eukaryota</taxon>
        <taxon>Metazoa</taxon>
        <taxon>Ecdysozoa</taxon>
        <taxon>Nematoda</taxon>
        <taxon>Chromadorea</taxon>
        <taxon>Rhabditida</taxon>
        <taxon>Spirurina</taxon>
        <taxon>Ascaridomorpha</taxon>
        <taxon>Ascaridoidea</taxon>
        <taxon>Ascarididae</taxon>
        <taxon>Ascaris</taxon>
    </lineage>
</organism>
<dbReference type="AlphaFoldDB" id="A0A0M3IT06"/>